<evidence type="ECO:0000256" key="1">
    <source>
        <dbReference type="ARBA" id="ARBA00004236"/>
    </source>
</evidence>
<dbReference type="SUPFAM" id="SSF53448">
    <property type="entry name" value="Nucleotide-diphospho-sugar transferases"/>
    <property type="match status" value="1"/>
</dbReference>
<dbReference type="InterPro" id="IPR001173">
    <property type="entry name" value="Glyco_trans_2-like"/>
</dbReference>
<evidence type="ECO:0000256" key="2">
    <source>
        <dbReference type="ARBA" id="ARBA00022475"/>
    </source>
</evidence>
<accession>F2IZ54</accession>
<dbReference type="InterPro" id="IPR029044">
    <property type="entry name" value="Nucleotide-diphossugar_trans"/>
</dbReference>
<evidence type="ECO:0000313" key="7">
    <source>
        <dbReference type="EMBL" id="ADZ71777.1"/>
    </source>
</evidence>
<sequence>MISVIIPTLNCEDSLAHALAALVPAAAEGIVREVIVVDGGSTDATARVADAAGCDWLPVSGDRGKRMAAGAEQAKRGPWLMFLAADTVLETGWHHEVAAFIERAERAGQGDRSAAAFRLKLDAFGWGARLSELTAMLRSQALAMPYGNQGLLISRRFYKELGGHKPLPEMEDIDLVRRIGRSRLVFLRASAICSGRPEEPSMVTAFRRALARFCVAMLRLPPRVVLRLHG</sequence>
<dbReference type="KEGG" id="pgv:SL003B_3355"/>
<dbReference type="eggNOG" id="COG1216">
    <property type="taxonomic scope" value="Bacteria"/>
</dbReference>
<evidence type="ECO:0000256" key="4">
    <source>
        <dbReference type="ARBA" id="ARBA00022679"/>
    </source>
</evidence>
<evidence type="ECO:0000256" key="3">
    <source>
        <dbReference type="ARBA" id="ARBA00022676"/>
    </source>
</evidence>
<keyword evidence="8" id="KW-1185">Reference proteome</keyword>
<dbReference type="PANTHER" id="PTHR43646">
    <property type="entry name" value="GLYCOSYLTRANSFERASE"/>
    <property type="match status" value="1"/>
</dbReference>
<keyword evidence="4" id="KW-0808">Transferase</keyword>
<dbReference type="Gene3D" id="3.90.550.10">
    <property type="entry name" value="Spore Coat Polysaccharide Biosynthesis Protein SpsA, Chain A"/>
    <property type="match status" value="1"/>
</dbReference>
<dbReference type="GO" id="GO:0005886">
    <property type="term" value="C:plasma membrane"/>
    <property type="evidence" value="ECO:0007669"/>
    <property type="project" value="UniProtKB-SubCell"/>
</dbReference>
<dbReference type="Pfam" id="PF00535">
    <property type="entry name" value="Glycos_transf_2"/>
    <property type="match status" value="1"/>
</dbReference>
<dbReference type="Proteomes" id="UP000008130">
    <property type="component" value="Chromosome"/>
</dbReference>
<dbReference type="PANTHER" id="PTHR43646:SF2">
    <property type="entry name" value="GLYCOSYLTRANSFERASE 2-LIKE DOMAIN-CONTAINING PROTEIN"/>
    <property type="match status" value="1"/>
</dbReference>
<dbReference type="GO" id="GO:0016757">
    <property type="term" value="F:glycosyltransferase activity"/>
    <property type="evidence" value="ECO:0007669"/>
    <property type="project" value="UniProtKB-KW"/>
</dbReference>
<organism evidence="7 8">
    <name type="scientific">Polymorphum gilvum (strain LMG 25793 / CGMCC 1.9160 / SL003B-26A1)</name>
    <dbReference type="NCBI Taxonomy" id="991905"/>
    <lineage>
        <taxon>Bacteria</taxon>
        <taxon>Pseudomonadati</taxon>
        <taxon>Pseudomonadota</taxon>
        <taxon>Alphaproteobacteria</taxon>
        <taxon>Rhodobacterales</taxon>
        <taxon>Paracoccaceae</taxon>
        <taxon>Polymorphum</taxon>
    </lineage>
</organism>
<evidence type="ECO:0000259" key="6">
    <source>
        <dbReference type="Pfam" id="PF00535"/>
    </source>
</evidence>
<feature type="domain" description="Glycosyltransferase 2-like" evidence="6">
    <location>
        <begin position="3"/>
        <end position="106"/>
    </location>
</feature>
<keyword evidence="3" id="KW-0328">Glycosyltransferase</keyword>
<keyword evidence="2" id="KW-1003">Cell membrane</keyword>
<name>F2IZ54_POLGS</name>
<evidence type="ECO:0000256" key="5">
    <source>
        <dbReference type="ARBA" id="ARBA00023136"/>
    </source>
</evidence>
<evidence type="ECO:0000313" key="8">
    <source>
        <dbReference type="Proteomes" id="UP000008130"/>
    </source>
</evidence>
<gene>
    <name evidence="7" type="ordered locus">SL003B_3355</name>
</gene>
<comment type="subcellular location">
    <subcellularLocation>
        <location evidence="1">Cell membrane</location>
    </subcellularLocation>
</comment>
<reference evidence="7 8" key="1">
    <citation type="journal article" date="2011" name="J. Bacteriol.">
        <title>Complete genome sequence of Polymorphum gilvum SL003B-26A1T, a crude oil-degrading bacterium from oil-polluted saline soil.</title>
        <authorList>
            <person name="Li S.G."/>
            <person name="Tang Y.Q."/>
            <person name="Nie Y."/>
            <person name="Cai M."/>
            <person name="Wu X.L."/>
        </authorList>
    </citation>
    <scope>NUCLEOTIDE SEQUENCE [LARGE SCALE GENOMIC DNA]</scope>
    <source>
        <strain evidence="8">LMG 25793 / CGMCC 1.9160 / SL003B-26A1</strain>
    </source>
</reference>
<keyword evidence="5" id="KW-0472">Membrane</keyword>
<dbReference type="OrthoDB" id="5291101at2"/>
<dbReference type="AlphaFoldDB" id="F2IZ54"/>
<proteinExistence type="predicted"/>
<dbReference type="HOGENOM" id="CLU_025996_17_5_5"/>
<protein>
    <recommendedName>
        <fullName evidence="6">Glycosyltransferase 2-like domain-containing protein</fullName>
    </recommendedName>
</protein>
<dbReference type="RefSeq" id="WP_013654086.1">
    <property type="nucleotide sequence ID" value="NC_015259.1"/>
</dbReference>
<dbReference type="STRING" id="991905.SL003B_3355"/>
<dbReference type="EMBL" id="CP002568">
    <property type="protein sequence ID" value="ADZ71777.1"/>
    <property type="molecule type" value="Genomic_DNA"/>
</dbReference>